<dbReference type="GO" id="GO:0003735">
    <property type="term" value="F:structural constituent of ribosome"/>
    <property type="evidence" value="ECO:0007669"/>
    <property type="project" value="InterPro"/>
</dbReference>
<dbReference type="PANTHER" id="PTHR15925:SF2">
    <property type="entry name" value="SMALL RIBOSOMAL SUBUNIT PROTEIN MS23"/>
    <property type="match status" value="1"/>
</dbReference>
<dbReference type="InterPro" id="IPR023611">
    <property type="entry name" value="mS23_dom_met"/>
</dbReference>
<evidence type="ECO:0000256" key="3">
    <source>
        <dbReference type="ARBA" id="ARBA00022980"/>
    </source>
</evidence>
<keyword evidence="9" id="KW-1185">Reference proteome</keyword>
<evidence type="ECO:0000313" key="9">
    <source>
        <dbReference type="Proteomes" id="UP001162162"/>
    </source>
</evidence>
<protein>
    <recommendedName>
        <fullName evidence="6">Small ribosomal subunit protein mS23</fullName>
    </recommendedName>
</protein>
<evidence type="ECO:0000313" key="8">
    <source>
        <dbReference type="EMBL" id="KAJ8955727.1"/>
    </source>
</evidence>
<keyword evidence="4" id="KW-0496">Mitochondrion</keyword>
<keyword evidence="3" id="KW-0689">Ribosomal protein</keyword>
<sequence length="172" mass="20129">MAGSRLERIGTIYSRTTGLIKSGALSWDDRPLWYDIYEAFPPQEEPRFDRPAPNIKLKKIFYKEDEIRAVFHRNNKYIGAANMFNNHYKSLTQKFIEKYHVIEDQYKGEGTKEQIYADAIESLKREKENQKEATVEEVEPISLSTAFKEAKSSQKNVQETKINLDVKNIFKD</sequence>
<dbReference type="PANTHER" id="PTHR15925">
    <property type="entry name" value="MITOCHONDRIAL RIBOSOMAL PROTEIN S23"/>
    <property type="match status" value="1"/>
</dbReference>
<dbReference type="GO" id="GO:0006412">
    <property type="term" value="P:translation"/>
    <property type="evidence" value="ECO:0007669"/>
    <property type="project" value="InterPro"/>
</dbReference>
<name>A0AAV8YYC4_9CUCU</name>
<dbReference type="InterPro" id="IPR059242">
    <property type="entry name" value="mS23_dom"/>
</dbReference>
<dbReference type="GO" id="GO:0005840">
    <property type="term" value="C:ribosome"/>
    <property type="evidence" value="ECO:0007669"/>
    <property type="project" value="InterPro"/>
</dbReference>
<organism evidence="8 9">
    <name type="scientific">Aromia moschata</name>
    <dbReference type="NCBI Taxonomy" id="1265417"/>
    <lineage>
        <taxon>Eukaryota</taxon>
        <taxon>Metazoa</taxon>
        <taxon>Ecdysozoa</taxon>
        <taxon>Arthropoda</taxon>
        <taxon>Hexapoda</taxon>
        <taxon>Insecta</taxon>
        <taxon>Pterygota</taxon>
        <taxon>Neoptera</taxon>
        <taxon>Endopterygota</taxon>
        <taxon>Coleoptera</taxon>
        <taxon>Polyphaga</taxon>
        <taxon>Cucujiformia</taxon>
        <taxon>Chrysomeloidea</taxon>
        <taxon>Cerambycidae</taxon>
        <taxon>Cerambycinae</taxon>
        <taxon>Callichromatini</taxon>
        <taxon>Aromia</taxon>
    </lineage>
</organism>
<comment type="caution">
    <text evidence="8">The sequence shown here is derived from an EMBL/GenBank/DDBJ whole genome shotgun (WGS) entry which is preliminary data.</text>
</comment>
<evidence type="ECO:0000256" key="6">
    <source>
        <dbReference type="ARBA" id="ARBA00035137"/>
    </source>
</evidence>
<evidence type="ECO:0000256" key="5">
    <source>
        <dbReference type="ARBA" id="ARBA00023274"/>
    </source>
</evidence>
<reference evidence="8" key="1">
    <citation type="journal article" date="2023" name="Insect Mol. Biol.">
        <title>Genome sequencing provides insights into the evolution of gene families encoding plant cell wall-degrading enzymes in longhorned beetles.</title>
        <authorList>
            <person name="Shin N.R."/>
            <person name="Okamura Y."/>
            <person name="Kirsch R."/>
            <person name="Pauchet Y."/>
        </authorList>
    </citation>
    <scope>NUCLEOTIDE SEQUENCE</scope>
    <source>
        <strain evidence="8">AMC_N1</strain>
    </source>
</reference>
<dbReference type="AlphaFoldDB" id="A0AAV8YYC4"/>
<dbReference type="Proteomes" id="UP001162162">
    <property type="component" value="Unassembled WGS sequence"/>
</dbReference>
<dbReference type="EMBL" id="JAPWTK010000036">
    <property type="protein sequence ID" value="KAJ8955727.1"/>
    <property type="molecule type" value="Genomic_DNA"/>
</dbReference>
<dbReference type="InterPro" id="IPR019520">
    <property type="entry name" value="Ribosomal_mS23_met"/>
</dbReference>
<evidence type="ECO:0000256" key="2">
    <source>
        <dbReference type="ARBA" id="ARBA00009864"/>
    </source>
</evidence>
<proteinExistence type="inferred from homology"/>
<comment type="subcellular location">
    <subcellularLocation>
        <location evidence="1">Mitochondrion</location>
    </subcellularLocation>
</comment>
<evidence type="ECO:0000259" key="7">
    <source>
        <dbReference type="Pfam" id="PF10484"/>
    </source>
</evidence>
<evidence type="ECO:0000256" key="1">
    <source>
        <dbReference type="ARBA" id="ARBA00004173"/>
    </source>
</evidence>
<dbReference type="Pfam" id="PF10484">
    <property type="entry name" value="MRP-S23"/>
    <property type="match status" value="1"/>
</dbReference>
<evidence type="ECO:0000256" key="4">
    <source>
        <dbReference type="ARBA" id="ARBA00023128"/>
    </source>
</evidence>
<comment type="similarity">
    <text evidence="2">Belongs to the mitochondrion-specific ribosomal protein mS23 family.</text>
</comment>
<dbReference type="GO" id="GO:0005739">
    <property type="term" value="C:mitochondrion"/>
    <property type="evidence" value="ECO:0007669"/>
    <property type="project" value="InterPro"/>
</dbReference>
<accession>A0AAV8YYC4</accession>
<keyword evidence="5" id="KW-0687">Ribonucleoprotein</keyword>
<feature type="domain" description="Small ribosomal subunit protein mS23 conserved" evidence="7">
    <location>
        <begin position="2"/>
        <end position="127"/>
    </location>
</feature>
<dbReference type="CDD" id="cd23701">
    <property type="entry name" value="At1g26750"/>
    <property type="match status" value="1"/>
</dbReference>
<gene>
    <name evidence="8" type="ORF">NQ318_008599</name>
</gene>